<dbReference type="AlphaFoldDB" id="A0A3S9B269"/>
<evidence type="ECO:0000256" key="5">
    <source>
        <dbReference type="ARBA" id="ARBA00023004"/>
    </source>
</evidence>
<dbReference type="EMBL" id="CP032509">
    <property type="protein sequence ID" value="AZN71038.1"/>
    <property type="molecule type" value="Genomic_DNA"/>
</dbReference>
<organism evidence="9 10">
    <name type="scientific">Georhizobium profundi</name>
    <dbReference type="NCBI Taxonomy" id="2341112"/>
    <lineage>
        <taxon>Bacteria</taxon>
        <taxon>Pseudomonadati</taxon>
        <taxon>Pseudomonadota</taxon>
        <taxon>Alphaproteobacteria</taxon>
        <taxon>Hyphomicrobiales</taxon>
        <taxon>Rhizobiaceae</taxon>
        <taxon>Georhizobium</taxon>
    </lineage>
</organism>
<dbReference type="GO" id="GO:0020037">
    <property type="term" value="F:heme binding"/>
    <property type="evidence" value="ECO:0007669"/>
    <property type="project" value="InterPro"/>
</dbReference>
<sequence>MVKAFITLAAAMLAGLPVPAGAEEKAGAAADVEAYVQRVSELAVDPAYGDYLSSQCTSCHGANAAGGIPAIQGQPAEAIIAALFEYKTELRENAVMRSVASALSDEDVAALSAHFSQQ</sequence>
<dbReference type="Proteomes" id="UP000268192">
    <property type="component" value="Chromosome"/>
</dbReference>
<keyword evidence="7" id="KW-0732">Signal</keyword>
<accession>A0A3S9B269</accession>
<dbReference type="PANTHER" id="PTHR33751:SF9">
    <property type="entry name" value="CYTOCHROME C4"/>
    <property type="match status" value="1"/>
</dbReference>
<dbReference type="Pfam" id="PF00034">
    <property type="entry name" value="Cytochrom_C"/>
    <property type="match status" value="1"/>
</dbReference>
<dbReference type="InterPro" id="IPR050597">
    <property type="entry name" value="Cytochrome_c_Oxidase_Subunit"/>
</dbReference>
<dbReference type="KEGG" id="abaw:D5400_06890"/>
<dbReference type="InterPro" id="IPR009056">
    <property type="entry name" value="Cyt_c-like_dom"/>
</dbReference>
<dbReference type="OrthoDB" id="9805828at2"/>
<dbReference type="GO" id="GO:0046872">
    <property type="term" value="F:metal ion binding"/>
    <property type="evidence" value="ECO:0007669"/>
    <property type="project" value="UniProtKB-KW"/>
</dbReference>
<keyword evidence="3 6" id="KW-0479">Metal-binding</keyword>
<dbReference type="GO" id="GO:0009055">
    <property type="term" value="F:electron transfer activity"/>
    <property type="evidence" value="ECO:0007669"/>
    <property type="project" value="InterPro"/>
</dbReference>
<keyword evidence="4" id="KW-0249">Electron transport</keyword>
<dbReference type="PROSITE" id="PS51007">
    <property type="entry name" value="CYTC"/>
    <property type="match status" value="1"/>
</dbReference>
<protein>
    <recommendedName>
        <fullName evidence="8">Cytochrome c domain-containing protein</fullName>
    </recommendedName>
</protein>
<evidence type="ECO:0000256" key="2">
    <source>
        <dbReference type="ARBA" id="ARBA00022617"/>
    </source>
</evidence>
<dbReference type="RefSeq" id="WP_126008902.1">
    <property type="nucleotide sequence ID" value="NZ_CP032509.1"/>
</dbReference>
<keyword evidence="2 6" id="KW-0349">Heme</keyword>
<evidence type="ECO:0000256" key="3">
    <source>
        <dbReference type="ARBA" id="ARBA00022723"/>
    </source>
</evidence>
<dbReference type="SUPFAM" id="SSF46626">
    <property type="entry name" value="Cytochrome c"/>
    <property type="match status" value="1"/>
</dbReference>
<dbReference type="Gene3D" id="1.10.760.10">
    <property type="entry name" value="Cytochrome c-like domain"/>
    <property type="match status" value="1"/>
</dbReference>
<keyword evidence="5 6" id="KW-0408">Iron</keyword>
<evidence type="ECO:0000256" key="6">
    <source>
        <dbReference type="PROSITE-ProRule" id="PRU00433"/>
    </source>
</evidence>
<reference evidence="9 10" key="1">
    <citation type="submission" date="2018-09" db="EMBL/GenBank/DDBJ databases">
        <title>Marinorhizobium profundi gen. nov., sp. nov., isolated from a deep-sea sediment sample from the New Britain Trench and proposal of Marinorhizobiaceae fam. nov. in the order Rhizobiales of the class Alphaproteobacteria.</title>
        <authorList>
            <person name="Cao J."/>
        </authorList>
    </citation>
    <scope>NUCLEOTIDE SEQUENCE [LARGE SCALE GENOMIC DNA]</scope>
    <source>
        <strain evidence="9 10">WS11</strain>
    </source>
</reference>
<evidence type="ECO:0000313" key="10">
    <source>
        <dbReference type="Proteomes" id="UP000268192"/>
    </source>
</evidence>
<evidence type="ECO:0000256" key="4">
    <source>
        <dbReference type="ARBA" id="ARBA00022982"/>
    </source>
</evidence>
<gene>
    <name evidence="9" type="ORF">D5400_06890</name>
</gene>
<evidence type="ECO:0000313" key="9">
    <source>
        <dbReference type="EMBL" id="AZN71038.1"/>
    </source>
</evidence>
<feature type="domain" description="Cytochrome c" evidence="8">
    <location>
        <begin position="44"/>
        <end position="118"/>
    </location>
</feature>
<dbReference type="PANTHER" id="PTHR33751">
    <property type="entry name" value="CBB3-TYPE CYTOCHROME C OXIDASE SUBUNIT FIXP"/>
    <property type="match status" value="1"/>
</dbReference>
<evidence type="ECO:0000256" key="7">
    <source>
        <dbReference type="SAM" id="SignalP"/>
    </source>
</evidence>
<name>A0A3S9B269_9HYPH</name>
<proteinExistence type="predicted"/>
<dbReference type="InterPro" id="IPR036909">
    <property type="entry name" value="Cyt_c-like_dom_sf"/>
</dbReference>
<keyword evidence="10" id="KW-1185">Reference proteome</keyword>
<feature type="chain" id="PRO_5019580673" description="Cytochrome c domain-containing protein" evidence="7">
    <location>
        <begin position="23"/>
        <end position="118"/>
    </location>
</feature>
<feature type="signal peptide" evidence="7">
    <location>
        <begin position="1"/>
        <end position="22"/>
    </location>
</feature>
<evidence type="ECO:0000259" key="8">
    <source>
        <dbReference type="PROSITE" id="PS51007"/>
    </source>
</evidence>
<evidence type="ECO:0000256" key="1">
    <source>
        <dbReference type="ARBA" id="ARBA00022448"/>
    </source>
</evidence>
<keyword evidence="1" id="KW-0813">Transport</keyword>